<evidence type="ECO:0000256" key="2">
    <source>
        <dbReference type="ARBA" id="ARBA00022475"/>
    </source>
</evidence>
<dbReference type="GO" id="GO:0005886">
    <property type="term" value="C:plasma membrane"/>
    <property type="evidence" value="ECO:0007669"/>
    <property type="project" value="UniProtKB-SubCell"/>
</dbReference>
<evidence type="ECO:0000256" key="10">
    <source>
        <dbReference type="SAM" id="Phobius"/>
    </source>
</evidence>
<accession>A0A9P0H564</accession>
<evidence type="ECO:0000313" key="12">
    <source>
        <dbReference type="Proteomes" id="UP001152798"/>
    </source>
</evidence>
<dbReference type="OrthoDB" id="7696577at2759"/>
<dbReference type="GO" id="GO:0004984">
    <property type="term" value="F:olfactory receptor activity"/>
    <property type="evidence" value="ECO:0007669"/>
    <property type="project" value="InterPro"/>
</dbReference>
<keyword evidence="9" id="KW-0807">Transducer</keyword>
<name>A0A9P0H564_NEZVI</name>
<evidence type="ECO:0000256" key="6">
    <source>
        <dbReference type="ARBA" id="ARBA00022989"/>
    </source>
</evidence>
<keyword evidence="5" id="KW-0552">Olfaction</keyword>
<evidence type="ECO:0000256" key="7">
    <source>
        <dbReference type="ARBA" id="ARBA00023136"/>
    </source>
</evidence>
<evidence type="ECO:0000256" key="1">
    <source>
        <dbReference type="ARBA" id="ARBA00004651"/>
    </source>
</evidence>
<reference evidence="11" key="1">
    <citation type="submission" date="2022-01" db="EMBL/GenBank/DDBJ databases">
        <authorList>
            <person name="King R."/>
        </authorList>
    </citation>
    <scope>NUCLEOTIDE SEQUENCE</scope>
</reference>
<dbReference type="Pfam" id="PF02949">
    <property type="entry name" value="7tm_6"/>
    <property type="match status" value="1"/>
</dbReference>
<evidence type="ECO:0000256" key="8">
    <source>
        <dbReference type="ARBA" id="ARBA00023170"/>
    </source>
</evidence>
<feature type="transmembrane region" description="Helical" evidence="10">
    <location>
        <begin position="12"/>
        <end position="30"/>
    </location>
</feature>
<gene>
    <name evidence="11" type="ORF">NEZAVI_LOCUS5868</name>
</gene>
<keyword evidence="2" id="KW-1003">Cell membrane</keyword>
<keyword evidence="8" id="KW-0675">Receptor</keyword>
<evidence type="ECO:0000256" key="9">
    <source>
        <dbReference type="ARBA" id="ARBA00023224"/>
    </source>
</evidence>
<dbReference type="InterPro" id="IPR004117">
    <property type="entry name" value="7tm6_olfct_rcpt"/>
</dbReference>
<dbReference type="Proteomes" id="UP001152798">
    <property type="component" value="Chromosome 3"/>
</dbReference>
<comment type="subcellular location">
    <subcellularLocation>
        <location evidence="1">Cell membrane</location>
        <topology evidence="1">Multi-pass membrane protein</topology>
    </subcellularLocation>
</comment>
<dbReference type="EMBL" id="OV725079">
    <property type="protein sequence ID" value="CAH1395626.1"/>
    <property type="molecule type" value="Genomic_DNA"/>
</dbReference>
<evidence type="ECO:0000313" key="11">
    <source>
        <dbReference type="EMBL" id="CAH1395626.1"/>
    </source>
</evidence>
<dbReference type="GO" id="GO:0005549">
    <property type="term" value="F:odorant binding"/>
    <property type="evidence" value="ECO:0007669"/>
    <property type="project" value="InterPro"/>
</dbReference>
<keyword evidence="12" id="KW-1185">Reference proteome</keyword>
<keyword evidence="7 10" id="KW-0472">Membrane</keyword>
<evidence type="ECO:0000256" key="3">
    <source>
        <dbReference type="ARBA" id="ARBA00022606"/>
    </source>
</evidence>
<keyword evidence="6 10" id="KW-1133">Transmembrane helix</keyword>
<sequence>MEIKGNISLTVTYILLFSVMASLNFTFCLYGEMLQTQGNKLFECLCSLPWNEMTPQTRKDFNFILLQARKPIQISYKGLLPVNFQSFQFVMNSSYSFLMLLNSTK</sequence>
<proteinExistence type="predicted"/>
<evidence type="ECO:0000256" key="5">
    <source>
        <dbReference type="ARBA" id="ARBA00022725"/>
    </source>
</evidence>
<dbReference type="PANTHER" id="PTHR21137:SF35">
    <property type="entry name" value="ODORANT RECEPTOR 19A-RELATED"/>
    <property type="match status" value="1"/>
</dbReference>
<dbReference type="PANTHER" id="PTHR21137">
    <property type="entry name" value="ODORANT RECEPTOR"/>
    <property type="match status" value="1"/>
</dbReference>
<keyword evidence="3" id="KW-0716">Sensory transduction</keyword>
<protein>
    <submittedName>
        <fullName evidence="11">Uncharacterized protein</fullName>
    </submittedName>
</protein>
<organism evidence="11 12">
    <name type="scientific">Nezara viridula</name>
    <name type="common">Southern green stink bug</name>
    <name type="synonym">Cimex viridulus</name>
    <dbReference type="NCBI Taxonomy" id="85310"/>
    <lineage>
        <taxon>Eukaryota</taxon>
        <taxon>Metazoa</taxon>
        <taxon>Ecdysozoa</taxon>
        <taxon>Arthropoda</taxon>
        <taxon>Hexapoda</taxon>
        <taxon>Insecta</taxon>
        <taxon>Pterygota</taxon>
        <taxon>Neoptera</taxon>
        <taxon>Paraneoptera</taxon>
        <taxon>Hemiptera</taxon>
        <taxon>Heteroptera</taxon>
        <taxon>Panheteroptera</taxon>
        <taxon>Pentatomomorpha</taxon>
        <taxon>Pentatomoidea</taxon>
        <taxon>Pentatomidae</taxon>
        <taxon>Pentatominae</taxon>
        <taxon>Nezara</taxon>
    </lineage>
</organism>
<keyword evidence="4 10" id="KW-0812">Transmembrane</keyword>
<dbReference type="GO" id="GO:0007165">
    <property type="term" value="P:signal transduction"/>
    <property type="evidence" value="ECO:0007669"/>
    <property type="project" value="UniProtKB-KW"/>
</dbReference>
<dbReference type="AlphaFoldDB" id="A0A9P0H564"/>
<evidence type="ECO:0000256" key="4">
    <source>
        <dbReference type="ARBA" id="ARBA00022692"/>
    </source>
</evidence>